<dbReference type="EMBL" id="JACCDF010000027">
    <property type="protein sequence ID" value="NYS62600.1"/>
    <property type="molecule type" value="Genomic_DNA"/>
</dbReference>
<gene>
    <name evidence="2" type="ORF">HZS81_17745</name>
</gene>
<dbReference type="Proteomes" id="UP000586119">
    <property type="component" value="Unassembled WGS sequence"/>
</dbReference>
<proteinExistence type="predicted"/>
<reference evidence="2 3" key="1">
    <citation type="journal article" date="2015" name="Int. J. Syst. Evol. Microbiol.">
        <title>Halomonas salicampi sp. nov., a halotolerant and alkalitolerant bacterium isolated from a saltern soil.</title>
        <authorList>
            <person name="Lee J.C."/>
            <person name="Kim Y.S."/>
            <person name="Yun B.S."/>
            <person name="Whang K.S."/>
        </authorList>
    </citation>
    <scope>NUCLEOTIDE SEQUENCE [LARGE SCALE GENOMIC DNA]</scope>
    <source>
        <strain evidence="2 3">BH103</strain>
    </source>
</reference>
<dbReference type="RefSeq" id="WP_179931854.1">
    <property type="nucleotide sequence ID" value="NZ_JACCDF010000027.1"/>
</dbReference>
<accession>A0A7Z0LPC6</accession>
<organism evidence="2 3">
    <name type="scientific">Vreelandella salicampi</name>
    <dbReference type="NCBI Taxonomy" id="1449798"/>
    <lineage>
        <taxon>Bacteria</taxon>
        <taxon>Pseudomonadati</taxon>
        <taxon>Pseudomonadota</taxon>
        <taxon>Gammaproteobacteria</taxon>
        <taxon>Oceanospirillales</taxon>
        <taxon>Halomonadaceae</taxon>
        <taxon>Vreelandella</taxon>
    </lineage>
</organism>
<feature type="chain" id="PRO_5031300344" evidence="1">
    <location>
        <begin position="20"/>
        <end position="84"/>
    </location>
</feature>
<protein>
    <submittedName>
        <fullName evidence="2">Uncharacterized protein</fullName>
    </submittedName>
</protein>
<evidence type="ECO:0000256" key="1">
    <source>
        <dbReference type="SAM" id="SignalP"/>
    </source>
</evidence>
<dbReference type="AlphaFoldDB" id="A0A7Z0LPC6"/>
<feature type="signal peptide" evidence="1">
    <location>
        <begin position="1"/>
        <end position="19"/>
    </location>
</feature>
<sequence length="84" mass="9703">MKKLIATTVLCFIPLVSYATTPTEAANEVLLADTMDKKCQLFFDHFMSYAVKEDFHSTEKLISLIDSRDSQLVDYCDKRRSQYL</sequence>
<keyword evidence="3" id="KW-1185">Reference proteome</keyword>
<keyword evidence="1" id="KW-0732">Signal</keyword>
<evidence type="ECO:0000313" key="3">
    <source>
        <dbReference type="Proteomes" id="UP000586119"/>
    </source>
</evidence>
<comment type="caution">
    <text evidence="2">The sequence shown here is derived from an EMBL/GenBank/DDBJ whole genome shotgun (WGS) entry which is preliminary data.</text>
</comment>
<name>A0A7Z0LPC6_9GAMM</name>
<evidence type="ECO:0000313" key="2">
    <source>
        <dbReference type="EMBL" id="NYS62600.1"/>
    </source>
</evidence>